<keyword evidence="3" id="KW-1185">Reference proteome</keyword>
<reference evidence="2" key="2">
    <citation type="submission" date="2020-11" db="EMBL/GenBank/DDBJ databases">
        <authorList>
            <person name="McCartney M.A."/>
            <person name="Auch B."/>
            <person name="Kono T."/>
            <person name="Mallez S."/>
            <person name="Becker A."/>
            <person name="Gohl D.M."/>
            <person name="Silverstein K.A.T."/>
            <person name="Koren S."/>
            <person name="Bechman K.B."/>
            <person name="Herman A."/>
            <person name="Abrahante J.E."/>
            <person name="Garbe J."/>
        </authorList>
    </citation>
    <scope>NUCLEOTIDE SEQUENCE</scope>
    <source>
        <strain evidence="2">Duluth1</strain>
        <tissue evidence="2">Whole animal</tissue>
    </source>
</reference>
<comment type="caution">
    <text evidence="2">The sequence shown here is derived from an EMBL/GenBank/DDBJ whole genome shotgun (WGS) entry which is preliminary data.</text>
</comment>
<organism evidence="2 3">
    <name type="scientific">Dreissena polymorpha</name>
    <name type="common">Zebra mussel</name>
    <name type="synonym">Mytilus polymorpha</name>
    <dbReference type="NCBI Taxonomy" id="45954"/>
    <lineage>
        <taxon>Eukaryota</taxon>
        <taxon>Metazoa</taxon>
        <taxon>Spiralia</taxon>
        <taxon>Lophotrochozoa</taxon>
        <taxon>Mollusca</taxon>
        <taxon>Bivalvia</taxon>
        <taxon>Autobranchia</taxon>
        <taxon>Heteroconchia</taxon>
        <taxon>Euheterodonta</taxon>
        <taxon>Imparidentia</taxon>
        <taxon>Neoheterodontei</taxon>
        <taxon>Myida</taxon>
        <taxon>Dreissenoidea</taxon>
        <taxon>Dreissenidae</taxon>
        <taxon>Dreissena</taxon>
    </lineage>
</organism>
<evidence type="ECO:0000313" key="2">
    <source>
        <dbReference type="EMBL" id="KAH3839942.1"/>
    </source>
</evidence>
<evidence type="ECO:0000313" key="3">
    <source>
        <dbReference type="Proteomes" id="UP000828390"/>
    </source>
</evidence>
<feature type="region of interest" description="Disordered" evidence="1">
    <location>
        <begin position="149"/>
        <end position="217"/>
    </location>
</feature>
<dbReference type="OrthoDB" id="6080132at2759"/>
<gene>
    <name evidence="2" type="ORF">DPMN_113382</name>
</gene>
<proteinExistence type="predicted"/>
<dbReference type="AlphaFoldDB" id="A0A9D4QRI2"/>
<evidence type="ECO:0000256" key="1">
    <source>
        <dbReference type="SAM" id="MobiDB-lite"/>
    </source>
</evidence>
<protein>
    <submittedName>
        <fullName evidence="2">Uncharacterized protein</fullName>
    </submittedName>
</protein>
<reference evidence="2" key="1">
    <citation type="journal article" date="2019" name="bioRxiv">
        <title>The Genome of the Zebra Mussel, Dreissena polymorpha: A Resource for Invasive Species Research.</title>
        <authorList>
            <person name="McCartney M.A."/>
            <person name="Auch B."/>
            <person name="Kono T."/>
            <person name="Mallez S."/>
            <person name="Zhang Y."/>
            <person name="Obille A."/>
            <person name="Becker A."/>
            <person name="Abrahante J.E."/>
            <person name="Garbe J."/>
            <person name="Badalamenti J.P."/>
            <person name="Herman A."/>
            <person name="Mangelson H."/>
            <person name="Liachko I."/>
            <person name="Sullivan S."/>
            <person name="Sone E.D."/>
            <person name="Koren S."/>
            <person name="Silverstein K.A.T."/>
            <person name="Beckman K.B."/>
            <person name="Gohl D.M."/>
        </authorList>
    </citation>
    <scope>NUCLEOTIDE SEQUENCE</scope>
    <source>
        <strain evidence="2">Duluth1</strain>
        <tissue evidence="2">Whole animal</tissue>
    </source>
</reference>
<dbReference type="Proteomes" id="UP000828390">
    <property type="component" value="Unassembled WGS sequence"/>
</dbReference>
<dbReference type="EMBL" id="JAIWYP010000004">
    <property type="protein sequence ID" value="KAH3839942.1"/>
    <property type="molecule type" value="Genomic_DNA"/>
</dbReference>
<accession>A0A9D4QRI2</accession>
<feature type="compositionally biased region" description="Polar residues" evidence="1">
    <location>
        <begin position="149"/>
        <end position="168"/>
    </location>
</feature>
<name>A0A9D4QRI2_DREPO</name>
<feature type="compositionally biased region" description="Polar residues" evidence="1">
    <location>
        <begin position="188"/>
        <end position="209"/>
    </location>
</feature>
<sequence length="217" mass="24803">MRVSVGHTEHVDLVLPCLSLSEYTRIYQWKRSMTEIDLKRRRADMRERDRMQIKIITKLDSPTLGFEVENFRLFNRLRKTETAIHNTIPTLDTVNAEKDYITFERLRKSQPHAVTYTSFYNTIQGEARKPRTPKTPSAIAYSGIELSPSSARSRGTLRRSSQSLSESPASRLFAMDTGGRQFNGAYKMSQSTPIDAQTPSAYKMSQSTPIDVRTPFS</sequence>